<dbReference type="CDD" id="cd00056">
    <property type="entry name" value="ENDO3c"/>
    <property type="match status" value="1"/>
</dbReference>
<keyword evidence="8" id="KW-0539">Nucleus</keyword>
<comment type="similarity">
    <text evidence="2">Belongs to the type-1 OGG1 family.</text>
</comment>
<reference evidence="14" key="1">
    <citation type="submission" date="2023-11" db="EMBL/GenBank/DDBJ databases">
        <authorList>
            <person name="Alioto T."/>
            <person name="Alioto T."/>
            <person name="Gomez Garrido J."/>
        </authorList>
    </citation>
    <scope>NUCLEOTIDE SEQUENCE</scope>
</reference>
<accession>A0AAI8Z2L8</accession>
<dbReference type="SMART" id="SM00478">
    <property type="entry name" value="ENDO3c"/>
    <property type="match status" value="1"/>
</dbReference>
<evidence type="ECO:0000313" key="15">
    <source>
        <dbReference type="Proteomes" id="UP001296104"/>
    </source>
</evidence>
<dbReference type="GO" id="GO:0005634">
    <property type="term" value="C:nucleus"/>
    <property type="evidence" value="ECO:0007669"/>
    <property type="project" value="UniProtKB-SubCell"/>
</dbReference>
<comment type="subcellular location">
    <subcellularLocation>
        <location evidence="1">Nucleus</location>
    </subcellularLocation>
</comment>
<evidence type="ECO:0000256" key="8">
    <source>
        <dbReference type="ARBA" id="ARBA00023242"/>
    </source>
</evidence>
<keyword evidence="6" id="KW-0234">DNA repair</keyword>
<keyword evidence="7 14" id="KW-0456">Lyase</keyword>
<name>A0AAI8Z2L8_9PEZI</name>
<evidence type="ECO:0000313" key="14">
    <source>
        <dbReference type="EMBL" id="CAK4031349.1"/>
    </source>
</evidence>
<dbReference type="GO" id="GO:0034039">
    <property type="term" value="F:8-oxo-7,8-dihydroguanine DNA N-glycosylase activity"/>
    <property type="evidence" value="ECO:0007669"/>
    <property type="project" value="TreeGrafter"/>
</dbReference>
<dbReference type="GO" id="GO:0006289">
    <property type="term" value="P:nucleotide-excision repair"/>
    <property type="evidence" value="ECO:0007669"/>
    <property type="project" value="InterPro"/>
</dbReference>
<evidence type="ECO:0000256" key="4">
    <source>
        <dbReference type="ARBA" id="ARBA00022763"/>
    </source>
</evidence>
<dbReference type="EC" id="4.2.99.18" evidence="3"/>
<dbReference type="Proteomes" id="UP001296104">
    <property type="component" value="Unassembled WGS sequence"/>
</dbReference>
<feature type="region of interest" description="Disordered" evidence="12">
    <location>
        <begin position="67"/>
        <end position="91"/>
    </location>
</feature>
<dbReference type="InterPro" id="IPR023170">
    <property type="entry name" value="HhH_base_excis_C"/>
</dbReference>
<keyword evidence="10" id="KW-0326">Glycosidase</keyword>
<protein>
    <recommendedName>
        <fullName evidence="3">DNA-(apurinic or apyrimidinic site) lyase</fullName>
        <ecNumber evidence="3">4.2.99.18</ecNumber>
    </recommendedName>
</protein>
<evidence type="ECO:0000256" key="11">
    <source>
        <dbReference type="ARBA" id="ARBA00044632"/>
    </source>
</evidence>
<proteinExistence type="inferred from homology"/>
<evidence type="ECO:0000256" key="9">
    <source>
        <dbReference type="ARBA" id="ARBA00023268"/>
    </source>
</evidence>
<dbReference type="InterPro" id="IPR011257">
    <property type="entry name" value="DNA_glycosylase"/>
</dbReference>
<dbReference type="Pfam" id="PF00730">
    <property type="entry name" value="HhH-GPD"/>
    <property type="match status" value="1"/>
</dbReference>
<keyword evidence="9" id="KW-0511">Multifunctional enzyme</keyword>
<dbReference type="GO" id="GO:0140078">
    <property type="term" value="F:class I DNA-(apurinic or apyrimidinic site) endonuclease activity"/>
    <property type="evidence" value="ECO:0007669"/>
    <property type="project" value="UniProtKB-EC"/>
</dbReference>
<dbReference type="PANTHER" id="PTHR10242:SF2">
    <property type="entry name" value="N-GLYCOSYLASE_DNA LYASE"/>
    <property type="match status" value="1"/>
</dbReference>
<evidence type="ECO:0000256" key="3">
    <source>
        <dbReference type="ARBA" id="ARBA00012720"/>
    </source>
</evidence>
<dbReference type="PANTHER" id="PTHR10242">
    <property type="entry name" value="8-OXOGUANINE DNA GLYCOSYLASE"/>
    <property type="match status" value="1"/>
</dbReference>
<comment type="catalytic activity">
    <reaction evidence="11">
        <text>2'-deoxyribonucleotide-(2'-deoxyribose 5'-phosphate)-2'-deoxyribonucleotide-DNA = a 3'-end 2'-deoxyribonucleotide-(2,3-dehydro-2,3-deoxyribose 5'-phosphate)-DNA + a 5'-end 5'-phospho-2'-deoxyribonucleoside-DNA + H(+)</text>
        <dbReference type="Rhea" id="RHEA:66592"/>
        <dbReference type="Rhea" id="RHEA-COMP:13180"/>
        <dbReference type="Rhea" id="RHEA-COMP:16897"/>
        <dbReference type="Rhea" id="RHEA-COMP:17067"/>
        <dbReference type="ChEBI" id="CHEBI:15378"/>
        <dbReference type="ChEBI" id="CHEBI:136412"/>
        <dbReference type="ChEBI" id="CHEBI:157695"/>
        <dbReference type="ChEBI" id="CHEBI:167181"/>
        <dbReference type="EC" id="4.2.99.18"/>
    </reaction>
</comment>
<comment type="caution">
    <text evidence="14">The sequence shown here is derived from an EMBL/GenBank/DDBJ whole genome shotgun (WGS) entry which is preliminary data.</text>
</comment>
<dbReference type="SUPFAM" id="SSF48150">
    <property type="entry name" value="DNA-glycosylase"/>
    <property type="match status" value="1"/>
</dbReference>
<evidence type="ECO:0000256" key="7">
    <source>
        <dbReference type="ARBA" id="ARBA00023239"/>
    </source>
</evidence>
<evidence type="ECO:0000256" key="1">
    <source>
        <dbReference type="ARBA" id="ARBA00004123"/>
    </source>
</evidence>
<dbReference type="FunFam" id="1.10.1670.10:FF:000005">
    <property type="entry name" value="N-glycosylase/DNA lyase OGG1"/>
    <property type="match status" value="1"/>
</dbReference>
<gene>
    <name evidence="14" type="ORF">LECACI_7A006507</name>
</gene>
<dbReference type="Gene3D" id="1.10.340.30">
    <property type="entry name" value="Hypothetical protein, domain 2"/>
    <property type="match status" value="1"/>
</dbReference>
<dbReference type="InterPro" id="IPR012904">
    <property type="entry name" value="OGG_N"/>
</dbReference>
<dbReference type="GO" id="GO:0006285">
    <property type="term" value="P:base-excision repair, AP site formation"/>
    <property type="evidence" value="ECO:0007669"/>
    <property type="project" value="TreeGrafter"/>
</dbReference>
<sequence>MAALHLAEWHKLPISLSELCINTTLRCGQSFRWRKSDSGIWSMALHNRILSLHQDPDHLYYRSFPPASSISQAPPTPPSSTPDPTKEDEEEETLELIRHYFNLTPNLTELYQHWSASDSNFARKAPKFTGIRILKQDAWEALVGFICSSNNNIARISQMVQKLCRHYGPLIGFLDKEGNPTTTTTTSEEGEDADAEAYYDFPDARALAKEGVEAHLRALGFGYRAKYIYQTACIIASQPADYLDTLRNPESNQPSASASAGPFTPAGRAGYRTAHTALLALQGVGPKVADCVCLMGLGWGEAVPIDTHVWQIAQRDYRFGKGKHASLTRGVYEALGEKFRGLWGVEAGWAQSVLFTANLRAFSERLVAKKEGEEEVKTEVKVKKEEEEGRDVVVVVKKEKVLEKAIKRDWEDEEERKVLEVVQEKVVRRNKRRRRD</sequence>
<evidence type="ECO:0000256" key="6">
    <source>
        <dbReference type="ARBA" id="ARBA00023204"/>
    </source>
</evidence>
<evidence type="ECO:0000256" key="2">
    <source>
        <dbReference type="ARBA" id="ARBA00010679"/>
    </source>
</evidence>
<dbReference type="Pfam" id="PF07934">
    <property type="entry name" value="OGG_N"/>
    <property type="match status" value="1"/>
</dbReference>
<dbReference type="Gene3D" id="3.30.310.40">
    <property type="match status" value="1"/>
</dbReference>
<dbReference type="InterPro" id="IPR003265">
    <property type="entry name" value="HhH-GPD_domain"/>
</dbReference>
<keyword evidence="5" id="KW-0378">Hydrolase</keyword>
<keyword evidence="15" id="KW-1185">Reference proteome</keyword>
<dbReference type="EMBL" id="CAVMBE010000047">
    <property type="protein sequence ID" value="CAK4031349.1"/>
    <property type="molecule type" value="Genomic_DNA"/>
</dbReference>
<organism evidence="14 15">
    <name type="scientific">Lecanosticta acicola</name>
    <dbReference type="NCBI Taxonomy" id="111012"/>
    <lineage>
        <taxon>Eukaryota</taxon>
        <taxon>Fungi</taxon>
        <taxon>Dikarya</taxon>
        <taxon>Ascomycota</taxon>
        <taxon>Pezizomycotina</taxon>
        <taxon>Dothideomycetes</taxon>
        <taxon>Dothideomycetidae</taxon>
        <taxon>Mycosphaerellales</taxon>
        <taxon>Mycosphaerellaceae</taxon>
        <taxon>Lecanosticta</taxon>
    </lineage>
</organism>
<dbReference type="InterPro" id="IPR052054">
    <property type="entry name" value="Oxidative_DNA_repair_enzyme"/>
</dbReference>
<evidence type="ECO:0000256" key="5">
    <source>
        <dbReference type="ARBA" id="ARBA00022801"/>
    </source>
</evidence>
<feature type="domain" description="HhH-GPD" evidence="13">
    <location>
        <begin position="147"/>
        <end position="352"/>
    </location>
</feature>
<dbReference type="Gene3D" id="1.10.1670.10">
    <property type="entry name" value="Helix-hairpin-Helix base-excision DNA repair enzymes (C-terminal)"/>
    <property type="match status" value="1"/>
</dbReference>
<evidence type="ECO:0000256" key="12">
    <source>
        <dbReference type="SAM" id="MobiDB-lite"/>
    </source>
</evidence>
<dbReference type="AlphaFoldDB" id="A0AAI8Z2L8"/>
<dbReference type="SUPFAM" id="SSF55945">
    <property type="entry name" value="TATA-box binding protein-like"/>
    <property type="match status" value="1"/>
</dbReference>
<dbReference type="GO" id="GO:0003684">
    <property type="term" value="F:damaged DNA binding"/>
    <property type="evidence" value="ECO:0007669"/>
    <property type="project" value="InterPro"/>
</dbReference>
<evidence type="ECO:0000256" key="10">
    <source>
        <dbReference type="ARBA" id="ARBA00023295"/>
    </source>
</evidence>
<evidence type="ECO:0000259" key="13">
    <source>
        <dbReference type="SMART" id="SM00478"/>
    </source>
</evidence>
<keyword evidence="4" id="KW-0227">DNA damage</keyword>